<feature type="transmembrane region" description="Helical" evidence="7">
    <location>
        <begin position="103"/>
        <end position="125"/>
    </location>
</feature>
<dbReference type="GO" id="GO:0051287">
    <property type="term" value="F:NAD binding"/>
    <property type="evidence" value="ECO:0007669"/>
    <property type="project" value="InterPro"/>
</dbReference>
<dbReference type="Proteomes" id="UP000534388">
    <property type="component" value="Unassembled WGS sequence"/>
</dbReference>
<evidence type="ECO:0000313" key="9">
    <source>
        <dbReference type="EMBL" id="MBA5638282.1"/>
    </source>
</evidence>
<comment type="similarity">
    <text evidence="2">Belongs to the bacterial sugar transferase family.</text>
</comment>
<dbReference type="SMART" id="SM00984">
    <property type="entry name" value="UDPG_MGDP_dh_C"/>
    <property type="match status" value="1"/>
</dbReference>
<evidence type="ECO:0000256" key="4">
    <source>
        <dbReference type="ARBA" id="ARBA00022692"/>
    </source>
</evidence>
<protein>
    <submittedName>
        <fullName evidence="9">TIGR03013 family PEP-CTERM/XrtA system glycosyltransferase</fullName>
    </submittedName>
</protein>
<evidence type="ECO:0000256" key="5">
    <source>
        <dbReference type="ARBA" id="ARBA00022989"/>
    </source>
</evidence>
<evidence type="ECO:0000256" key="6">
    <source>
        <dbReference type="ARBA" id="ARBA00023136"/>
    </source>
</evidence>
<accession>A0A7W2ETF8</accession>
<dbReference type="GO" id="GO:0016780">
    <property type="term" value="F:phosphotransferase activity, for other substituted phosphate groups"/>
    <property type="evidence" value="ECO:0007669"/>
    <property type="project" value="TreeGrafter"/>
</dbReference>
<dbReference type="AlphaFoldDB" id="A0A7W2ETF8"/>
<feature type="transmembrane region" description="Helical" evidence="7">
    <location>
        <begin position="44"/>
        <end position="65"/>
    </location>
</feature>
<dbReference type="NCBIfam" id="TIGR03025">
    <property type="entry name" value="EPS_sugtrans"/>
    <property type="match status" value="1"/>
</dbReference>
<dbReference type="InterPro" id="IPR014027">
    <property type="entry name" value="UDP-Glc/GDP-Man_DH_C"/>
</dbReference>
<dbReference type="GO" id="GO:0016020">
    <property type="term" value="C:membrane"/>
    <property type="evidence" value="ECO:0007669"/>
    <property type="project" value="UniProtKB-SubCell"/>
</dbReference>
<dbReference type="RefSeq" id="WP_182163709.1">
    <property type="nucleotide sequence ID" value="NZ_JACEZT010000009.1"/>
</dbReference>
<evidence type="ECO:0000256" key="3">
    <source>
        <dbReference type="ARBA" id="ARBA00022679"/>
    </source>
</evidence>
<dbReference type="InterPro" id="IPR003362">
    <property type="entry name" value="Bact_transf"/>
</dbReference>
<evidence type="ECO:0000256" key="7">
    <source>
        <dbReference type="SAM" id="Phobius"/>
    </source>
</evidence>
<comment type="subcellular location">
    <subcellularLocation>
        <location evidence="1">Membrane</location>
        <topology evidence="1">Multi-pass membrane protein</topology>
    </subcellularLocation>
</comment>
<dbReference type="GO" id="GO:0016616">
    <property type="term" value="F:oxidoreductase activity, acting on the CH-OH group of donors, NAD or NADP as acceptor"/>
    <property type="evidence" value="ECO:0007669"/>
    <property type="project" value="InterPro"/>
</dbReference>
<gene>
    <name evidence="9" type="ORF">H3H37_14585</name>
</gene>
<keyword evidence="6 7" id="KW-0472">Membrane</keyword>
<dbReference type="PANTHER" id="PTHR30576">
    <property type="entry name" value="COLANIC BIOSYNTHESIS UDP-GLUCOSE LIPID CARRIER TRANSFERASE"/>
    <property type="match status" value="1"/>
</dbReference>
<dbReference type="Pfam" id="PF02397">
    <property type="entry name" value="Bac_transf"/>
    <property type="match status" value="1"/>
</dbReference>
<evidence type="ECO:0000256" key="2">
    <source>
        <dbReference type="ARBA" id="ARBA00006464"/>
    </source>
</evidence>
<feature type="domain" description="UDP-glucose/GDP-mannose dehydrogenase C-terminal" evidence="8">
    <location>
        <begin position="424"/>
        <end position="524"/>
    </location>
</feature>
<evidence type="ECO:0000259" key="8">
    <source>
        <dbReference type="SMART" id="SM00984"/>
    </source>
</evidence>
<feature type="transmembrane region" description="Helical" evidence="7">
    <location>
        <begin position="77"/>
        <end position="97"/>
    </location>
</feature>
<dbReference type="SUPFAM" id="SSF52413">
    <property type="entry name" value="UDP-glucose/GDP-mannose dehydrogenase C-terminal domain"/>
    <property type="match status" value="1"/>
</dbReference>
<keyword evidence="3 9" id="KW-0808">Transferase</keyword>
<dbReference type="InterPro" id="IPR017464">
    <property type="entry name" value="Sugar_tfrase_EpsB_2"/>
</dbReference>
<keyword evidence="4 7" id="KW-0812">Transmembrane</keyword>
<dbReference type="InterPro" id="IPR017475">
    <property type="entry name" value="EPS_sugar_tfrase"/>
</dbReference>
<evidence type="ECO:0000313" key="10">
    <source>
        <dbReference type="Proteomes" id="UP000534388"/>
    </source>
</evidence>
<feature type="transmembrane region" description="Helical" evidence="7">
    <location>
        <begin position="274"/>
        <end position="297"/>
    </location>
</feature>
<organism evidence="9 10">
    <name type="scientific">Rugamonas brunnea</name>
    <dbReference type="NCBI Taxonomy" id="2758569"/>
    <lineage>
        <taxon>Bacteria</taxon>
        <taxon>Pseudomonadati</taxon>
        <taxon>Pseudomonadota</taxon>
        <taxon>Betaproteobacteria</taxon>
        <taxon>Burkholderiales</taxon>
        <taxon>Oxalobacteraceae</taxon>
        <taxon>Telluria group</taxon>
        <taxon>Rugamonas</taxon>
    </lineage>
</organism>
<evidence type="ECO:0000256" key="1">
    <source>
        <dbReference type="ARBA" id="ARBA00004141"/>
    </source>
</evidence>
<keyword evidence="10" id="KW-1185">Reference proteome</keyword>
<dbReference type="PANTHER" id="PTHR30576:SF0">
    <property type="entry name" value="UNDECAPRENYL-PHOSPHATE N-ACETYLGALACTOSAMINYL 1-PHOSPHATE TRANSFERASE-RELATED"/>
    <property type="match status" value="1"/>
</dbReference>
<dbReference type="Gene3D" id="3.40.50.720">
    <property type="entry name" value="NAD(P)-binding Rossmann-like Domain"/>
    <property type="match status" value="1"/>
</dbReference>
<keyword evidence="5 7" id="KW-1133">Transmembrane helix</keyword>
<dbReference type="EMBL" id="JACEZT010000009">
    <property type="protein sequence ID" value="MBA5638282.1"/>
    <property type="molecule type" value="Genomic_DNA"/>
</dbReference>
<reference evidence="9 10" key="1">
    <citation type="submission" date="2020-07" db="EMBL/GenBank/DDBJ databases">
        <title>Novel species isolated from subtropical streams in China.</title>
        <authorList>
            <person name="Lu H."/>
        </authorList>
    </citation>
    <scope>NUCLEOTIDE SEQUENCE [LARGE SCALE GENOMIC DNA]</scope>
    <source>
        <strain evidence="9 10">LX20W</strain>
    </source>
</reference>
<dbReference type="NCBIfam" id="TIGR03013">
    <property type="entry name" value="EpsB_2"/>
    <property type="match status" value="1"/>
</dbReference>
<name>A0A7W2ETF8_9BURK</name>
<dbReference type="Pfam" id="PF03720">
    <property type="entry name" value="UDPG_MGDP_dh_C"/>
    <property type="match status" value="1"/>
</dbReference>
<proteinExistence type="inferred from homology"/>
<sequence length="537" mass="59385">MIRIFHHYVSKMGFMLLMMELVILLAVAAAPSAAWLGWRHHDAPYLSALAYALVLVFSMSTLGMYQNNSREDIKHTLLRILPSFALGFGLLSMPIGASPANTFGPSAFVVFLLGAVAVLVTRLAVLASTRSRMLVEKVILIGDGATASECLALAAGRAGLHRFEVVGCVPVAGEVSRVAAQAVLPADQSLLALARRHGATEIIVTVGDRRNGAFPVRQLLECALGGLRITDAATFFEREACQIRIDSLQPSFLIFGGGFDQSFLRATVKRAFDLSASGAICLVTMPLMLLTALLIMAEDGGPVFYQQQRVGKDGRNFNVLKFRSMRMDAERDGQPRWATTDDPRVTRVGHWIRKLRIDELPQMLNVFKGEMSFVGPRPERGYFVDQLCGQVAYYNLRHSIKPGITGLAQVRYRYGASVDDAVQNVLGLTFKENCPDLRNSKVVDLIRELESYGLRVHVHDPVADPEEAMHEYGLQLESWEQLPRADALISAVGHRELLARPLAHYQDKVIEAGCFIDIKAHFDQRSLRDSGLNVWRL</sequence>
<dbReference type="InterPro" id="IPR036220">
    <property type="entry name" value="UDP-Glc/GDP-Man_DH_C_sf"/>
</dbReference>
<comment type="caution">
    <text evidence="9">The sequence shown here is derived from an EMBL/GenBank/DDBJ whole genome shotgun (WGS) entry which is preliminary data.</text>
</comment>